<dbReference type="InterPro" id="IPR036895">
    <property type="entry name" value="Uracil-DNA_glycosylase-like_sf"/>
</dbReference>
<dbReference type="Pfam" id="PF03167">
    <property type="entry name" value="UDG"/>
    <property type="match status" value="1"/>
</dbReference>
<evidence type="ECO:0000256" key="7">
    <source>
        <dbReference type="ARBA" id="ARBA00023204"/>
    </source>
</evidence>
<comment type="caution">
    <text evidence="10">The sequence shown here is derived from an EMBL/GenBank/DDBJ whole genome shotgun (WGS) entry which is preliminary data.</text>
</comment>
<evidence type="ECO:0000259" key="9">
    <source>
        <dbReference type="SMART" id="SM00986"/>
    </source>
</evidence>
<gene>
    <name evidence="10" type="ORF">GCM10008985_13430</name>
</gene>
<reference evidence="10" key="1">
    <citation type="journal article" date="2014" name="Int. J. Syst. Evol. Microbiol.">
        <title>Complete genome sequence of Corynebacterium casei LMG S-19264T (=DSM 44701T), isolated from a smear-ripened cheese.</title>
        <authorList>
            <consortium name="US DOE Joint Genome Institute (JGI-PGF)"/>
            <person name="Walter F."/>
            <person name="Albersmeier A."/>
            <person name="Kalinowski J."/>
            <person name="Ruckert C."/>
        </authorList>
    </citation>
    <scope>NUCLEOTIDE SEQUENCE</scope>
    <source>
        <strain evidence="10">JCM 12289</strain>
    </source>
</reference>
<name>A0AAV3SDX0_HALDO</name>
<dbReference type="SUPFAM" id="SSF52141">
    <property type="entry name" value="Uracil-DNA glycosylase-like"/>
    <property type="match status" value="1"/>
</dbReference>
<dbReference type="GO" id="GO:0006281">
    <property type="term" value="P:DNA repair"/>
    <property type="evidence" value="ECO:0007669"/>
    <property type="project" value="UniProtKB-KW"/>
</dbReference>
<dbReference type="SMART" id="SM00986">
    <property type="entry name" value="UDG"/>
    <property type="match status" value="1"/>
</dbReference>
<keyword evidence="4" id="KW-0378">Hydrolase</keyword>
<dbReference type="PANTHER" id="PTHR33693">
    <property type="entry name" value="TYPE-5 URACIL-DNA GLYCOSYLASE"/>
    <property type="match status" value="1"/>
</dbReference>
<keyword evidence="1" id="KW-0004">4Fe-4S</keyword>
<keyword evidence="5" id="KW-0408">Iron</keyword>
<keyword evidence="2" id="KW-0479">Metal-binding</keyword>
<dbReference type="SMART" id="SM00987">
    <property type="entry name" value="UreE_C"/>
    <property type="match status" value="1"/>
</dbReference>
<dbReference type="Proteomes" id="UP001500962">
    <property type="component" value="Unassembled WGS sequence"/>
</dbReference>
<dbReference type="GO" id="GO:0051539">
    <property type="term" value="F:4 iron, 4 sulfur cluster binding"/>
    <property type="evidence" value="ECO:0007669"/>
    <property type="project" value="UniProtKB-KW"/>
</dbReference>
<organism evidence="10 11">
    <name type="scientific">Halococcus dombrowskii</name>
    <dbReference type="NCBI Taxonomy" id="179637"/>
    <lineage>
        <taxon>Archaea</taxon>
        <taxon>Methanobacteriati</taxon>
        <taxon>Methanobacteriota</taxon>
        <taxon>Stenosarchaea group</taxon>
        <taxon>Halobacteria</taxon>
        <taxon>Halobacteriales</taxon>
        <taxon>Halococcaceae</taxon>
        <taxon>Halococcus</taxon>
    </lineage>
</organism>
<dbReference type="CDD" id="cd10030">
    <property type="entry name" value="UDG-F4_TTUDGA_SPO1dp_like"/>
    <property type="match status" value="1"/>
</dbReference>
<keyword evidence="7" id="KW-0234">DNA repair</keyword>
<dbReference type="Gene3D" id="3.40.470.10">
    <property type="entry name" value="Uracil-DNA glycosylase-like domain"/>
    <property type="match status" value="1"/>
</dbReference>
<feature type="compositionally biased region" description="Basic and acidic residues" evidence="8">
    <location>
        <begin position="1"/>
        <end position="23"/>
    </location>
</feature>
<proteinExistence type="predicted"/>
<evidence type="ECO:0000313" key="11">
    <source>
        <dbReference type="Proteomes" id="UP001500962"/>
    </source>
</evidence>
<evidence type="ECO:0000256" key="6">
    <source>
        <dbReference type="ARBA" id="ARBA00023014"/>
    </source>
</evidence>
<reference evidence="10" key="2">
    <citation type="submission" date="2023-12" db="EMBL/GenBank/DDBJ databases">
        <authorList>
            <person name="Sun Q."/>
            <person name="Inoue M."/>
        </authorList>
    </citation>
    <scope>NUCLEOTIDE SEQUENCE</scope>
    <source>
        <strain evidence="10">JCM 12289</strain>
    </source>
</reference>
<evidence type="ECO:0000256" key="1">
    <source>
        <dbReference type="ARBA" id="ARBA00022485"/>
    </source>
</evidence>
<accession>A0AAV3SDX0</accession>
<evidence type="ECO:0000256" key="5">
    <source>
        <dbReference type="ARBA" id="ARBA00023004"/>
    </source>
</evidence>
<dbReference type="GO" id="GO:0097506">
    <property type="term" value="F:deaminated base DNA N-glycosylase activity"/>
    <property type="evidence" value="ECO:0007669"/>
    <property type="project" value="UniProtKB-ARBA"/>
</dbReference>
<dbReference type="EMBL" id="BAAADN010000022">
    <property type="protein sequence ID" value="GAA0458512.1"/>
    <property type="molecule type" value="Genomic_DNA"/>
</dbReference>
<sequence>MQTDLSDPKRGESADRNGLKQAERTLAMPEYPDPDSKNVLAPDCERCPALADAREHISWGNGSLDAELVVVGEAPGAGTPEADRWKGGNWTGMAYTARHSGRKIRDLFGDLDFDSDDIYYTNAVKCFPEGEDGSNREPTSEERTNCRPYLETEIEEIEPRAVIATGKHATTSLLATEGKSIDGFLDSILEPVELGSLGTTLVPVLHPSYQAIWLSRLDYTYEGYLDAIAETLAGVE</sequence>
<feature type="domain" description="Uracil-DNA glycosylase-like" evidence="9">
    <location>
        <begin position="59"/>
        <end position="232"/>
    </location>
</feature>
<dbReference type="PANTHER" id="PTHR33693:SF1">
    <property type="entry name" value="TYPE-4 URACIL-DNA GLYCOSYLASE"/>
    <property type="match status" value="1"/>
</dbReference>
<evidence type="ECO:0000256" key="4">
    <source>
        <dbReference type="ARBA" id="ARBA00022801"/>
    </source>
</evidence>
<evidence type="ECO:0000256" key="3">
    <source>
        <dbReference type="ARBA" id="ARBA00022763"/>
    </source>
</evidence>
<feature type="region of interest" description="Disordered" evidence="8">
    <location>
        <begin position="1"/>
        <end position="39"/>
    </location>
</feature>
<evidence type="ECO:0000313" key="10">
    <source>
        <dbReference type="EMBL" id="GAA0458512.1"/>
    </source>
</evidence>
<dbReference type="InterPro" id="IPR051536">
    <property type="entry name" value="UDG_Type-4/5"/>
</dbReference>
<keyword evidence="6" id="KW-0411">Iron-sulfur</keyword>
<dbReference type="GO" id="GO:0046872">
    <property type="term" value="F:metal ion binding"/>
    <property type="evidence" value="ECO:0007669"/>
    <property type="project" value="UniProtKB-KW"/>
</dbReference>
<protein>
    <recommendedName>
        <fullName evidence="9">Uracil-DNA glycosylase-like domain-containing protein</fullName>
    </recommendedName>
</protein>
<evidence type="ECO:0000256" key="2">
    <source>
        <dbReference type="ARBA" id="ARBA00022723"/>
    </source>
</evidence>
<keyword evidence="3" id="KW-0227">DNA damage</keyword>
<evidence type="ECO:0000256" key="8">
    <source>
        <dbReference type="SAM" id="MobiDB-lite"/>
    </source>
</evidence>
<dbReference type="AlphaFoldDB" id="A0AAV3SDX0"/>
<dbReference type="InterPro" id="IPR005122">
    <property type="entry name" value="Uracil-DNA_glycosylase-like"/>
</dbReference>